<evidence type="ECO:0008006" key="5">
    <source>
        <dbReference type="Google" id="ProtNLM"/>
    </source>
</evidence>
<keyword evidence="1" id="KW-0328">Glycosyltransferase</keyword>
<evidence type="ECO:0000313" key="4">
    <source>
        <dbReference type="Proteomes" id="UP000177354"/>
    </source>
</evidence>
<name>A0A1F5Z684_9BACT</name>
<dbReference type="Proteomes" id="UP000177354">
    <property type="component" value="Unassembled WGS sequence"/>
</dbReference>
<dbReference type="Pfam" id="PF03808">
    <property type="entry name" value="Glyco_tran_WecG"/>
    <property type="match status" value="1"/>
</dbReference>
<dbReference type="EMBL" id="MFJF01000006">
    <property type="protein sequence ID" value="OGG07941.1"/>
    <property type="molecule type" value="Genomic_DNA"/>
</dbReference>
<reference evidence="3 4" key="1">
    <citation type="journal article" date="2016" name="Nat. Commun.">
        <title>Thousands of microbial genomes shed light on interconnected biogeochemical processes in an aquifer system.</title>
        <authorList>
            <person name="Anantharaman K."/>
            <person name="Brown C.T."/>
            <person name="Hug L.A."/>
            <person name="Sharon I."/>
            <person name="Castelle C.J."/>
            <person name="Probst A.J."/>
            <person name="Thomas B.C."/>
            <person name="Singh A."/>
            <person name="Wilkins M.J."/>
            <person name="Karaoz U."/>
            <person name="Brodie E.L."/>
            <person name="Williams K.H."/>
            <person name="Hubbard S.S."/>
            <person name="Banfield J.F."/>
        </authorList>
    </citation>
    <scope>NUCLEOTIDE SEQUENCE [LARGE SCALE GENOMIC DNA]</scope>
</reference>
<sequence length="282" mass="32363">MSIKFKKLLGVKISITTKENILEEVRKYLKQLPNSNFQSAKKEPKPLVIFTPNPEIITFAQKYPLFKRIVNSSQINIADGSGIVWAMKKEWGIKINTIPGVDLMSELVKLSEKNVFRIGLIGGRGGLAVKTAECLRQLYPKLKISVFVEPEINLSNDKLKLSIYSDKKEADSRIYMRNLAKEILRKKVDMFFVALGFPKQEIFIDRLRYYTGNSPLVIMGVGGSFDYITGNARRAPLFLRVRGQEWLFRLVNQPWRINRQITGSQFFLQIILKGTTQGFLRK</sequence>
<dbReference type="NCBIfam" id="TIGR00696">
    <property type="entry name" value="wecG_tagA_cpsF"/>
    <property type="match status" value="1"/>
</dbReference>
<evidence type="ECO:0000313" key="3">
    <source>
        <dbReference type="EMBL" id="OGG07941.1"/>
    </source>
</evidence>
<proteinExistence type="predicted"/>
<evidence type="ECO:0000256" key="1">
    <source>
        <dbReference type="ARBA" id="ARBA00022676"/>
    </source>
</evidence>
<protein>
    <recommendedName>
        <fullName evidence="5">Glycosyltransferase</fullName>
    </recommendedName>
</protein>
<dbReference type="CDD" id="cd06533">
    <property type="entry name" value="Glyco_transf_WecG_TagA"/>
    <property type="match status" value="1"/>
</dbReference>
<gene>
    <name evidence="3" type="ORF">A2777_00110</name>
</gene>
<dbReference type="PANTHER" id="PTHR34136">
    <property type="match status" value="1"/>
</dbReference>
<dbReference type="PANTHER" id="PTHR34136:SF1">
    <property type="entry name" value="UDP-N-ACETYL-D-MANNOSAMINURONIC ACID TRANSFERASE"/>
    <property type="match status" value="1"/>
</dbReference>
<accession>A0A1F5Z684</accession>
<dbReference type="GO" id="GO:0016758">
    <property type="term" value="F:hexosyltransferase activity"/>
    <property type="evidence" value="ECO:0007669"/>
    <property type="project" value="TreeGrafter"/>
</dbReference>
<dbReference type="AlphaFoldDB" id="A0A1F5Z684"/>
<evidence type="ECO:0000256" key="2">
    <source>
        <dbReference type="ARBA" id="ARBA00022679"/>
    </source>
</evidence>
<comment type="caution">
    <text evidence="3">The sequence shown here is derived from an EMBL/GenBank/DDBJ whole genome shotgun (WGS) entry which is preliminary data.</text>
</comment>
<dbReference type="InterPro" id="IPR004629">
    <property type="entry name" value="WecG_TagA_CpsF"/>
</dbReference>
<organism evidence="3 4">
    <name type="scientific">Candidatus Gottesmanbacteria bacterium RIFCSPHIGHO2_01_FULL_40_15</name>
    <dbReference type="NCBI Taxonomy" id="1798376"/>
    <lineage>
        <taxon>Bacteria</taxon>
        <taxon>Candidatus Gottesmaniibacteriota</taxon>
    </lineage>
</organism>
<keyword evidence="2" id="KW-0808">Transferase</keyword>